<keyword evidence="1" id="KW-0812">Transmembrane</keyword>
<dbReference type="InterPro" id="IPR003675">
    <property type="entry name" value="Rce1/LyrA-like_dom"/>
</dbReference>
<dbReference type="PANTHER" id="PTHR36435">
    <property type="entry name" value="SLR1288 PROTEIN"/>
    <property type="match status" value="1"/>
</dbReference>
<gene>
    <name evidence="3" type="ORF">DEHRE_09445</name>
</gene>
<evidence type="ECO:0000256" key="1">
    <source>
        <dbReference type="SAM" id="Phobius"/>
    </source>
</evidence>
<dbReference type="EMBL" id="CP007033">
    <property type="protein sequence ID" value="AHF10279.1"/>
    <property type="molecule type" value="Genomic_DNA"/>
</dbReference>
<dbReference type="Proteomes" id="UP000018934">
    <property type="component" value="Chromosome"/>
</dbReference>
<protein>
    <submittedName>
        <fullName evidence="3">CAAX amino terminal protease</fullName>
    </submittedName>
</protein>
<feature type="transmembrane region" description="Helical" evidence="1">
    <location>
        <begin position="199"/>
        <end position="219"/>
    </location>
</feature>
<dbReference type="RefSeq" id="WP_019226340.1">
    <property type="nucleotide sequence ID" value="NZ_CP007033.1"/>
</dbReference>
<evidence type="ECO:0000259" key="2">
    <source>
        <dbReference type="Pfam" id="PF02517"/>
    </source>
</evidence>
<feature type="transmembrane region" description="Helical" evidence="1">
    <location>
        <begin position="159"/>
        <end position="179"/>
    </location>
</feature>
<sequence length="220" mass="24940">MKLNFKALAYFVIGVAVVFLLMPFISYSIYQFFPEIKTAYYLSMITSNTLFVFLIMLIMFKNRLSLNDLGWRRTSFASALIDVFKICFLVWLINMIYMVLLYYSGQTTAENELVKLLQDPTISMFIANIFLIAVIVPFIEETLFRGVLLGCLRNYFGKWTAIVISACIFSALHFDLTGFIPKLVLGIGLGFLYTKHDSIYPAIGLHALNNLLAVIGVSVS</sequence>
<reference evidence="3 4" key="1">
    <citation type="journal article" date="2013" name="Stand. Genomic Sci.">
        <title>Complete genome sequence of Dehalobacter restrictus PER-K23(T.).</title>
        <authorList>
            <person name="Kruse T."/>
            <person name="Maillard J."/>
            <person name="Goodwin L."/>
            <person name="Woyke T."/>
            <person name="Teshima H."/>
            <person name="Bruce D."/>
            <person name="Detter C."/>
            <person name="Tapia R."/>
            <person name="Han C."/>
            <person name="Huntemann M."/>
            <person name="Wei C.L."/>
            <person name="Han J."/>
            <person name="Chen A."/>
            <person name="Kyrpides N."/>
            <person name="Szeto E."/>
            <person name="Markowitz V."/>
            <person name="Ivanova N."/>
            <person name="Pagani I."/>
            <person name="Pati A."/>
            <person name="Pitluck S."/>
            <person name="Nolan M."/>
            <person name="Holliger C."/>
            <person name="Smidt H."/>
        </authorList>
    </citation>
    <scope>NUCLEOTIDE SEQUENCE [LARGE SCALE GENOMIC DNA]</scope>
    <source>
        <strain evidence="4">DSM 9455</strain>
    </source>
</reference>
<dbReference type="Pfam" id="PF02517">
    <property type="entry name" value="Rce1-like"/>
    <property type="match status" value="1"/>
</dbReference>
<evidence type="ECO:0000313" key="3">
    <source>
        <dbReference type="EMBL" id="AHF10279.1"/>
    </source>
</evidence>
<proteinExistence type="predicted"/>
<feature type="transmembrane region" description="Helical" evidence="1">
    <location>
        <begin position="7"/>
        <end position="33"/>
    </location>
</feature>
<keyword evidence="4" id="KW-1185">Reference proteome</keyword>
<dbReference type="PANTHER" id="PTHR36435:SF1">
    <property type="entry name" value="CAAX AMINO TERMINAL PROTEASE FAMILY PROTEIN"/>
    <property type="match status" value="1"/>
</dbReference>
<evidence type="ECO:0000313" key="4">
    <source>
        <dbReference type="Proteomes" id="UP000018934"/>
    </source>
</evidence>
<dbReference type="GO" id="GO:0006508">
    <property type="term" value="P:proteolysis"/>
    <property type="evidence" value="ECO:0007669"/>
    <property type="project" value="UniProtKB-KW"/>
</dbReference>
<feature type="transmembrane region" description="Helical" evidence="1">
    <location>
        <begin position="122"/>
        <end position="139"/>
    </location>
</feature>
<feature type="transmembrane region" description="Helical" evidence="1">
    <location>
        <begin position="39"/>
        <end position="60"/>
    </location>
</feature>
<name>A0ABM5P6I6_DEHRP</name>
<dbReference type="InterPro" id="IPR052710">
    <property type="entry name" value="CAAX_protease"/>
</dbReference>
<organism evidence="3 4">
    <name type="scientific">Dehalobacter restrictus (strain DSM 9455 / PER-K23)</name>
    <dbReference type="NCBI Taxonomy" id="871738"/>
    <lineage>
        <taxon>Bacteria</taxon>
        <taxon>Bacillati</taxon>
        <taxon>Bacillota</taxon>
        <taxon>Clostridia</taxon>
        <taxon>Eubacteriales</taxon>
        <taxon>Desulfitobacteriaceae</taxon>
        <taxon>Dehalobacter</taxon>
    </lineage>
</organism>
<keyword evidence="1" id="KW-0472">Membrane</keyword>
<keyword evidence="1" id="KW-1133">Transmembrane helix</keyword>
<dbReference type="GO" id="GO:0008233">
    <property type="term" value="F:peptidase activity"/>
    <property type="evidence" value="ECO:0007669"/>
    <property type="project" value="UniProtKB-KW"/>
</dbReference>
<feature type="transmembrane region" description="Helical" evidence="1">
    <location>
        <begin position="80"/>
        <end position="102"/>
    </location>
</feature>
<keyword evidence="3" id="KW-0378">Hydrolase</keyword>
<accession>A0ABM5P6I6</accession>
<feature type="domain" description="CAAX prenyl protease 2/Lysostaphin resistance protein A-like" evidence="2">
    <location>
        <begin position="124"/>
        <end position="212"/>
    </location>
</feature>
<keyword evidence="3" id="KW-0645">Protease</keyword>